<evidence type="ECO:0000256" key="10">
    <source>
        <dbReference type="SAM" id="SignalP"/>
    </source>
</evidence>
<comment type="similarity">
    <text evidence="2">Belongs to the outer membrane factor (OMF) (TC 1.B.17) family.</text>
</comment>
<dbReference type="SUPFAM" id="SSF56954">
    <property type="entry name" value="Outer membrane efflux proteins (OEP)"/>
    <property type="match status" value="1"/>
</dbReference>
<comment type="caution">
    <text evidence="11">The sequence shown here is derived from an EMBL/GenBank/DDBJ whole genome shotgun (WGS) entry which is preliminary data.</text>
</comment>
<dbReference type="NCBIfam" id="TIGR01844">
    <property type="entry name" value="type_I_sec_TolC"/>
    <property type="match status" value="1"/>
</dbReference>
<evidence type="ECO:0000256" key="3">
    <source>
        <dbReference type="ARBA" id="ARBA00022448"/>
    </source>
</evidence>
<feature type="compositionally biased region" description="Polar residues" evidence="9">
    <location>
        <begin position="86"/>
        <end position="101"/>
    </location>
</feature>
<feature type="coiled-coil region" evidence="8">
    <location>
        <begin position="128"/>
        <end position="190"/>
    </location>
</feature>
<evidence type="ECO:0000256" key="6">
    <source>
        <dbReference type="ARBA" id="ARBA00023136"/>
    </source>
</evidence>
<keyword evidence="10" id="KW-0732">Signal</keyword>
<keyword evidence="8" id="KW-0175">Coiled coil</keyword>
<reference evidence="12" key="1">
    <citation type="submission" date="2023-08" db="EMBL/GenBank/DDBJ databases">
        <title>Rhodospirillaceae gen. nov., a novel taxon isolated from the Yangtze River Yuezi River estuary sludge.</title>
        <authorList>
            <person name="Ruan L."/>
        </authorList>
    </citation>
    <scope>NUCLEOTIDE SEQUENCE [LARGE SCALE GENOMIC DNA]</scope>
    <source>
        <strain evidence="12">R-7</strain>
    </source>
</reference>
<feature type="signal peptide" evidence="10">
    <location>
        <begin position="1"/>
        <end position="32"/>
    </location>
</feature>
<evidence type="ECO:0000256" key="8">
    <source>
        <dbReference type="SAM" id="Coils"/>
    </source>
</evidence>
<evidence type="ECO:0000256" key="2">
    <source>
        <dbReference type="ARBA" id="ARBA00007613"/>
    </source>
</evidence>
<keyword evidence="3" id="KW-0813">Transport</keyword>
<dbReference type="Proteomes" id="UP001230156">
    <property type="component" value="Unassembled WGS sequence"/>
</dbReference>
<dbReference type="PANTHER" id="PTHR30026:SF22">
    <property type="entry name" value="OUTER MEMBRANE EFFLUX PROTEIN"/>
    <property type="match status" value="1"/>
</dbReference>
<keyword evidence="12" id="KW-1185">Reference proteome</keyword>
<evidence type="ECO:0000256" key="7">
    <source>
        <dbReference type="ARBA" id="ARBA00023237"/>
    </source>
</evidence>
<comment type="subcellular location">
    <subcellularLocation>
        <location evidence="1">Cell outer membrane</location>
    </subcellularLocation>
</comment>
<protein>
    <submittedName>
        <fullName evidence="11">TolC family outer membrane protein</fullName>
    </submittedName>
</protein>
<evidence type="ECO:0000256" key="9">
    <source>
        <dbReference type="SAM" id="MobiDB-lite"/>
    </source>
</evidence>
<evidence type="ECO:0000256" key="1">
    <source>
        <dbReference type="ARBA" id="ARBA00004442"/>
    </source>
</evidence>
<dbReference type="PANTHER" id="PTHR30026">
    <property type="entry name" value="OUTER MEMBRANE PROTEIN TOLC"/>
    <property type="match status" value="1"/>
</dbReference>
<dbReference type="Pfam" id="PF02321">
    <property type="entry name" value="OEP"/>
    <property type="match status" value="2"/>
</dbReference>
<proteinExistence type="inferred from homology"/>
<sequence>MKTVFLKQHSRSALLLGAALGLVLSAGGPAQAMSLKDAIQLVLTTNPEVGVVAKDRRAVDQELRQAWGLYFPQIDVKLDGGPEFTESGSVDNPPATLNQGPHDNGRWLVRTDAQITLQQRLFDGFEAAAEVQRQKARVNSAAERVQDQSEVSALDAVEQYLNVLRDQMRLKNAEENIKKHEETLGLVQKRADLGGGNVADVSQAEARLQTARSTYTDIQGQLRETQTLFLQVVGVPATDLEDVKDADFSRLAENVDLSVQKGLENNPKVRLAKHDVERAEAEVREQNASLYPKLNFEAVGSVNRYNSGLEEKDHNAQFLLVMRYNIYRGGADIARIKEFKERRSESLEQLRVREREVEQDVRSSWAARQTQQDRIGLLQKQVAANQQTYEGYVQQFDIGQRGLLDVLDAANELFISQDQLIQAQTEENFANFRILASQGQLVESASLTYPVEGTVGPIDEAKKNP</sequence>
<evidence type="ECO:0000313" key="11">
    <source>
        <dbReference type="EMBL" id="MDQ7247676.1"/>
    </source>
</evidence>
<dbReference type="InterPro" id="IPR003423">
    <property type="entry name" value="OMP_efflux"/>
</dbReference>
<keyword evidence="7" id="KW-0998">Cell outer membrane</keyword>
<evidence type="ECO:0000256" key="5">
    <source>
        <dbReference type="ARBA" id="ARBA00022692"/>
    </source>
</evidence>
<dbReference type="Gene3D" id="1.20.1600.10">
    <property type="entry name" value="Outer membrane efflux proteins (OEP)"/>
    <property type="match status" value="1"/>
</dbReference>
<evidence type="ECO:0000256" key="4">
    <source>
        <dbReference type="ARBA" id="ARBA00022452"/>
    </source>
</evidence>
<gene>
    <name evidence="11" type="ORF">Q8A70_08350</name>
</gene>
<name>A0ABU0YKZ3_9PROT</name>
<accession>A0ABU0YKZ3</accession>
<organism evidence="11 12">
    <name type="scientific">Dongia sedimenti</name>
    <dbReference type="NCBI Taxonomy" id="3064282"/>
    <lineage>
        <taxon>Bacteria</taxon>
        <taxon>Pseudomonadati</taxon>
        <taxon>Pseudomonadota</taxon>
        <taxon>Alphaproteobacteria</taxon>
        <taxon>Rhodospirillales</taxon>
        <taxon>Dongiaceae</taxon>
        <taxon>Dongia</taxon>
    </lineage>
</organism>
<dbReference type="EMBL" id="JAUYVI010000003">
    <property type="protein sequence ID" value="MDQ7247676.1"/>
    <property type="molecule type" value="Genomic_DNA"/>
</dbReference>
<feature type="chain" id="PRO_5046628345" evidence="10">
    <location>
        <begin position="33"/>
        <end position="465"/>
    </location>
</feature>
<keyword evidence="4" id="KW-1134">Transmembrane beta strand</keyword>
<keyword evidence="6" id="KW-0472">Membrane</keyword>
<keyword evidence="5" id="KW-0812">Transmembrane</keyword>
<feature type="region of interest" description="Disordered" evidence="9">
    <location>
        <begin position="82"/>
        <end position="104"/>
    </location>
</feature>
<evidence type="ECO:0000313" key="12">
    <source>
        <dbReference type="Proteomes" id="UP001230156"/>
    </source>
</evidence>
<dbReference type="InterPro" id="IPR010130">
    <property type="entry name" value="T1SS_OMP_TolC"/>
</dbReference>
<dbReference type="InterPro" id="IPR051906">
    <property type="entry name" value="TolC-like"/>
</dbReference>
<dbReference type="RefSeq" id="WP_379955111.1">
    <property type="nucleotide sequence ID" value="NZ_JAUYVI010000003.1"/>
</dbReference>